<sequence>MASFAKAPWGDVKAGEKTFKTKCARCHTVDKAASHKQGSCGRRAPLTSLFFLSSFNLCSGFILTEIELITGLLLIAGSTSYAE</sequence>
<keyword evidence="2 4" id="KW-0479">Metal-binding</keyword>
<keyword evidence="1 4" id="KW-0349">Heme</keyword>
<accession>A0A5K1CHS3</accession>
<feature type="domain" description="Cytochrome c" evidence="5">
    <location>
        <begin position="10"/>
        <end position="83"/>
    </location>
</feature>
<gene>
    <name evidence="6" type="ORF">NYM_LOCUS18132</name>
</gene>
<organism evidence="6">
    <name type="scientific">Nymphaea colorata</name>
    <name type="common">pocket water lily</name>
    <dbReference type="NCBI Taxonomy" id="210225"/>
    <lineage>
        <taxon>Eukaryota</taxon>
        <taxon>Viridiplantae</taxon>
        <taxon>Streptophyta</taxon>
        <taxon>Embryophyta</taxon>
        <taxon>Tracheophyta</taxon>
        <taxon>Spermatophyta</taxon>
        <taxon>Magnoliopsida</taxon>
        <taxon>Nymphaeales</taxon>
        <taxon>Nymphaeaceae</taxon>
        <taxon>Nymphaea</taxon>
    </lineage>
</organism>
<evidence type="ECO:0000313" key="6">
    <source>
        <dbReference type="EMBL" id="VVW25837.1"/>
    </source>
</evidence>
<evidence type="ECO:0000256" key="4">
    <source>
        <dbReference type="PROSITE-ProRule" id="PRU00433"/>
    </source>
</evidence>
<dbReference type="GO" id="GO:0009055">
    <property type="term" value="F:electron transfer activity"/>
    <property type="evidence" value="ECO:0007669"/>
    <property type="project" value="InterPro"/>
</dbReference>
<evidence type="ECO:0000256" key="3">
    <source>
        <dbReference type="ARBA" id="ARBA00023004"/>
    </source>
</evidence>
<dbReference type="SUPFAM" id="SSF46626">
    <property type="entry name" value="Cytochrome c"/>
    <property type="match status" value="1"/>
</dbReference>
<dbReference type="EMBL" id="LR721782">
    <property type="protein sequence ID" value="VVW25837.1"/>
    <property type="molecule type" value="Genomic_DNA"/>
</dbReference>
<keyword evidence="3 4" id="KW-0408">Iron</keyword>
<dbReference type="InterPro" id="IPR009056">
    <property type="entry name" value="Cyt_c-like_dom"/>
</dbReference>
<evidence type="ECO:0000259" key="5">
    <source>
        <dbReference type="PROSITE" id="PS51007"/>
    </source>
</evidence>
<reference evidence="6" key="1">
    <citation type="submission" date="2019-09" db="EMBL/GenBank/DDBJ databases">
        <authorList>
            <person name="Zhang L."/>
        </authorList>
    </citation>
    <scope>NUCLEOTIDE SEQUENCE</scope>
</reference>
<dbReference type="InterPro" id="IPR036909">
    <property type="entry name" value="Cyt_c-like_dom_sf"/>
</dbReference>
<name>A0A5K1CHS3_9MAGN</name>
<dbReference type="PROSITE" id="PS51007">
    <property type="entry name" value="CYTC"/>
    <property type="match status" value="1"/>
</dbReference>
<protein>
    <recommendedName>
        <fullName evidence="5">Cytochrome c domain-containing protein</fullName>
    </recommendedName>
</protein>
<proteinExistence type="predicted"/>
<dbReference type="Gramene" id="NC4G0153610.1">
    <property type="protein sequence ID" value="NC4G0153610.1:cds"/>
    <property type="gene ID" value="NC4G0153610"/>
</dbReference>
<dbReference type="Gene3D" id="1.10.760.10">
    <property type="entry name" value="Cytochrome c-like domain"/>
    <property type="match status" value="1"/>
</dbReference>
<evidence type="ECO:0000256" key="1">
    <source>
        <dbReference type="ARBA" id="ARBA00022617"/>
    </source>
</evidence>
<evidence type="ECO:0000256" key="2">
    <source>
        <dbReference type="ARBA" id="ARBA00022723"/>
    </source>
</evidence>
<dbReference type="AlphaFoldDB" id="A0A5K1CHS3"/>
<dbReference type="GO" id="GO:0020037">
    <property type="term" value="F:heme binding"/>
    <property type="evidence" value="ECO:0007669"/>
    <property type="project" value="InterPro"/>
</dbReference>
<dbReference type="GO" id="GO:0046872">
    <property type="term" value="F:metal ion binding"/>
    <property type="evidence" value="ECO:0007669"/>
    <property type="project" value="UniProtKB-KW"/>
</dbReference>